<comment type="caution">
    <text evidence="3">The sequence shown here is derived from an EMBL/GenBank/DDBJ whole genome shotgun (WGS) entry which is preliminary data.</text>
</comment>
<comment type="similarity">
    <text evidence="1">Belongs to the bacterial two-domain DSD family.</text>
</comment>
<dbReference type="Pfam" id="PF01261">
    <property type="entry name" value="AP_endonuc_2"/>
    <property type="match status" value="1"/>
</dbReference>
<feature type="binding site" evidence="1">
    <location>
        <position position="138"/>
    </location>
    <ligand>
        <name>a divalent metal cation</name>
        <dbReference type="ChEBI" id="CHEBI:60240"/>
        <note>catalytic</note>
    </ligand>
</feature>
<dbReference type="SUPFAM" id="SSF51658">
    <property type="entry name" value="Xylose isomerase-like"/>
    <property type="match status" value="1"/>
</dbReference>
<reference evidence="3 4" key="2">
    <citation type="submission" date="2011-10" db="EMBL/GenBank/DDBJ databases">
        <title>Draft genome sequence of Candidatus Burkholderia kirkii.</title>
        <authorList>
            <person name="Carlier A.L."/>
            <person name="Eberl L."/>
        </authorList>
    </citation>
    <scope>NUCLEOTIDE SEQUENCE [LARGE SCALE GENOMIC DNA]</scope>
    <source>
        <strain evidence="3 4">UZHbot1</strain>
    </source>
</reference>
<comment type="function">
    <text evidence="1">Catalyzes the conversion of 3-dehydroshikimate to protocatechuate (3,4-dihydroxybenzoate), a common intermediate of quinate and shikimate degradation pathways.</text>
</comment>
<dbReference type="GO" id="GO:0046279">
    <property type="term" value="P:3,4-dihydroxybenzoate biosynthetic process"/>
    <property type="evidence" value="ECO:0007669"/>
    <property type="project" value="UniProtKB-UniRule"/>
</dbReference>
<evidence type="ECO:0000259" key="2">
    <source>
        <dbReference type="PROSITE" id="PS51819"/>
    </source>
</evidence>
<dbReference type="EC" id="4.2.1.118" evidence="1"/>
<dbReference type="InterPro" id="IPR050312">
    <property type="entry name" value="IolE/XylAMocC-like"/>
</dbReference>
<keyword evidence="1" id="KW-0456">Lyase</keyword>
<dbReference type="HAMAP" id="MF_02238">
    <property type="entry name" value="DSD"/>
    <property type="match status" value="1"/>
</dbReference>
<keyword evidence="1" id="KW-0479">Metal-binding</keyword>
<dbReference type="PANTHER" id="PTHR12110">
    <property type="entry name" value="HYDROXYPYRUVATE ISOMERASE"/>
    <property type="match status" value="1"/>
</dbReference>
<keyword evidence="3" id="KW-0223">Dioxygenase</keyword>
<dbReference type="PROSITE" id="PS51819">
    <property type="entry name" value="VOC"/>
    <property type="match status" value="2"/>
</dbReference>
<dbReference type="STRING" id="1055526.BKIR_c61_1142"/>
<dbReference type="GO" id="GO:0051213">
    <property type="term" value="F:dioxygenase activity"/>
    <property type="evidence" value="ECO:0007669"/>
    <property type="project" value="UniProtKB-KW"/>
</dbReference>
<dbReference type="InterPro" id="IPR043700">
    <property type="entry name" value="DSD"/>
</dbReference>
<dbReference type="UniPathway" id="UPA00088"/>
<evidence type="ECO:0000313" key="3">
    <source>
        <dbReference type="EMBL" id="CCD40088.1"/>
    </source>
</evidence>
<feature type="domain" description="VOC" evidence="2">
    <location>
        <begin position="444"/>
        <end position="594"/>
    </location>
</feature>
<accession>G4MG09</accession>
<organism evidence="3 4">
    <name type="scientific">Candidatus Paraburkholderia kirkii UZHbot1</name>
    <dbReference type="NCBI Taxonomy" id="1055526"/>
    <lineage>
        <taxon>Bacteria</taxon>
        <taxon>Pseudomonadati</taxon>
        <taxon>Pseudomonadota</taxon>
        <taxon>Betaproteobacteria</taxon>
        <taxon>Burkholderiales</taxon>
        <taxon>Burkholderiaceae</taxon>
        <taxon>Paraburkholderia</taxon>
    </lineage>
</organism>
<dbReference type="PANTHER" id="PTHR12110:SF21">
    <property type="entry name" value="XYLOSE ISOMERASE-LIKE TIM BARREL DOMAIN-CONTAINING PROTEIN"/>
    <property type="match status" value="1"/>
</dbReference>
<dbReference type="InterPro" id="IPR004360">
    <property type="entry name" value="Glyas_Fos-R_dOase_dom"/>
</dbReference>
<dbReference type="InterPro" id="IPR036237">
    <property type="entry name" value="Xyl_isomerase-like_sf"/>
</dbReference>
<dbReference type="BioCyc" id="CBUR1055526:G10QW-761-MONOMER"/>
<dbReference type="Pfam" id="PF00903">
    <property type="entry name" value="Glyoxalase"/>
    <property type="match status" value="1"/>
</dbReference>
<comment type="cofactor">
    <cofactor evidence="1">
        <name>a divalent metal cation</name>
        <dbReference type="ChEBI" id="CHEBI:60240"/>
    </cofactor>
</comment>
<dbReference type="InterPro" id="IPR013022">
    <property type="entry name" value="Xyl_isomerase-like_TIM-brl"/>
</dbReference>
<dbReference type="InterPro" id="IPR037523">
    <property type="entry name" value="VOC_core"/>
</dbReference>
<dbReference type="GO" id="GO:0046872">
    <property type="term" value="F:metal ion binding"/>
    <property type="evidence" value="ECO:0007669"/>
    <property type="project" value="UniProtKB-UniRule"/>
</dbReference>
<feature type="binding site" evidence="1">
    <location>
        <position position="245"/>
    </location>
    <ligand>
        <name>a divalent metal cation</name>
        <dbReference type="ChEBI" id="CHEBI:60240"/>
        <note>catalytic</note>
    </ligand>
</feature>
<feature type="domain" description="VOC" evidence="2">
    <location>
        <begin position="297"/>
        <end position="416"/>
    </location>
</feature>
<dbReference type="AlphaFoldDB" id="G4MG09"/>
<comment type="pathway">
    <text evidence="1">Aromatic compound metabolism; 3,4-dihydroxybenzoate biosynthesis.</text>
</comment>
<feature type="binding site" evidence="1">
    <location>
        <position position="169"/>
    </location>
    <ligand>
        <name>a divalent metal cation</name>
        <dbReference type="ChEBI" id="CHEBI:60240"/>
        <note>catalytic</note>
    </ligand>
</feature>
<dbReference type="Pfam" id="PF14696">
    <property type="entry name" value="Glyoxalase_5"/>
    <property type="match status" value="1"/>
</dbReference>
<reference evidence="3 4" key="1">
    <citation type="submission" date="2011-09" db="EMBL/GenBank/DDBJ databases">
        <authorList>
            <person name="Carlier A."/>
        </authorList>
    </citation>
    <scope>NUCLEOTIDE SEQUENCE [LARGE SCALE GENOMIC DNA]</scope>
    <source>
        <strain evidence="3 4">UZHbot1</strain>
    </source>
</reference>
<dbReference type="InterPro" id="IPR029068">
    <property type="entry name" value="Glyas_Bleomycin-R_OHBP_Dase"/>
</dbReference>
<keyword evidence="3" id="KW-0670">Pyruvate</keyword>
<dbReference type="Gene3D" id="3.10.180.10">
    <property type="entry name" value="2,3-Dihydroxybiphenyl 1,2-Dioxygenase, domain 1"/>
    <property type="match status" value="2"/>
</dbReference>
<dbReference type="HOGENOM" id="CLU_029438_0_0_4"/>
<comment type="caution">
    <text evidence="1">Lacks conserved residue(s) required for the propagation of feature annotation.</text>
</comment>
<dbReference type="GO" id="GO:0046565">
    <property type="term" value="F:3-dehydroshikimate dehydratase activity"/>
    <property type="evidence" value="ECO:0007669"/>
    <property type="project" value="UniProtKB-UniRule"/>
</dbReference>
<proteinExistence type="inferred from homology"/>
<keyword evidence="3" id="KW-0560">Oxidoreductase</keyword>
<sequence length="642" mass="70807">MLRSIRTSIATVSISGTLPEKLQALKAAGFDGVEIFENDFLYFDGTPGDVRRMCEDLGLAIYLFQPFRDFEGVSAERLARNVERAKRKFELMHELGTDRMLACSNVSPDMIRDDALIVDQLGVLARTAEEAGVIVAYEALAWGRHVFSYKHAWKLVDAVNHPNLGLALDTFQRPTLSIRDSVDEIASIPGERIAFVQIADAPMLAMDVLEWSRHYRCFPGQGAFDVAGFTARVLEAGYKGPLSLEIFNDGFRAAPTAITAADGYRSLRFLEEQTRALIGENAPPELFNPPAPPEHIGFQFLEFAVDDTAREHVAQWLGRLGFRLAGKHRSKDVQLYRHGAGSIVLNAEADSFASAFFQQHGLSLCASAFHVDDAKLAFERAAAYGSKPFSGRVGPNERVVPGVQSPDGSLDYFVDEAPGDPTLWESDFVLTDIDGPYEVGPLSRIDHVCLSLPADALDTWVLFFRSAFGFETEAAVLVPDPYGLVHSRAVRSRDGSVRIALNASMDRYTAVSESLSTYRGSGLNHVAFSTPDNFDAIPRLEADGVRFLRIPRNYYDDLVTRFGLPDEQIDKMREHNILYDRDERGGEFFHAYMEQLDQRFFLKVIERRGGYDGYGAANSGAARGARATAAAGGSGGMRARGA</sequence>
<protein>
    <recommendedName>
        <fullName evidence="1">3-dehydroshikimate dehydratase</fullName>
        <shortName evidence="1">DSD</shortName>
        <ecNumber evidence="1">4.2.1.118</ecNumber>
    </recommendedName>
</protein>
<dbReference type="Proteomes" id="UP000003511">
    <property type="component" value="Unassembled WGS sequence"/>
</dbReference>
<dbReference type="EMBL" id="CAFE01000233">
    <property type="protein sequence ID" value="CCD40088.1"/>
    <property type="molecule type" value="Genomic_DNA"/>
</dbReference>
<dbReference type="SUPFAM" id="SSF54593">
    <property type="entry name" value="Glyoxalase/Bleomycin resistance protein/Dihydroxybiphenyl dioxygenase"/>
    <property type="match status" value="1"/>
</dbReference>
<evidence type="ECO:0000313" key="4">
    <source>
        <dbReference type="Proteomes" id="UP000003511"/>
    </source>
</evidence>
<evidence type="ECO:0000256" key="1">
    <source>
        <dbReference type="HAMAP-Rule" id="MF_02238"/>
    </source>
</evidence>
<gene>
    <name evidence="3" type="ORF">BKIR_c61_1142</name>
</gene>
<keyword evidence="4" id="KW-1185">Reference proteome</keyword>
<name>G4MG09_9BURK</name>
<feature type="binding site" evidence="1">
    <location>
        <position position="197"/>
    </location>
    <ligand>
        <name>a divalent metal cation</name>
        <dbReference type="ChEBI" id="CHEBI:60240"/>
        <note>catalytic</note>
    </ligand>
</feature>
<comment type="catalytic activity">
    <reaction evidence="1">
        <text>3-dehydroshikimate = 3,4-dihydroxybenzoate + H2O</text>
        <dbReference type="Rhea" id="RHEA:24848"/>
        <dbReference type="ChEBI" id="CHEBI:15377"/>
        <dbReference type="ChEBI" id="CHEBI:16630"/>
        <dbReference type="ChEBI" id="CHEBI:36241"/>
        <dbReference type="EC" id="4.2.1.118"/>
    </reaction>
</comment>
<dbReference type="Gene3D" id="3.20.20.150">
    <property type="entry name" value="Divalent-metal-dependent TIM barrel enzymes"/>
    <property type="match status" value="1"/>
</dbReference>